<dbReference type="InterPro" id="IPR011006">
    <property type="entry name" value="CheY-like_superfamily"/>
</dbReference>
<dbReference type="CDD" id="cd06170">
    <property type="entry name" value="LuxR_C_like"/>
    <property type="match status" value="1"/>
</dbReference>
<name>A0ABY1ZNT1_9GAMM</name>
<keyword evidence="2" id="KW-0805">Transcription regulation</keyword>
<dbReference type="InterPro" id="IPR000792">
    <property type="entry name" value="Tscrpt_reg_LuxR_C"/>
</dbReference>
<dbReference type="Pfam" id="PF00072">
    <property type="entry name" value="Response_reg"/>
    <property type="match status" value="1"/>
</dbReference>
<evidence type="ECO:0000259" key="6">
    <source>
        <dbReference type="PROSITE" id="PS50043"/>
    </source>
</evidence>
<reference evidence="8 9" key="1">
    <citation type="submission" date="2019-02" db="EMBL/GenBank/DDBJ databases">
        <title>Marinobacter halodurans sp. nov., a marine bacterium isolated from sea tidal flat.</title>
        <authorList>
            <person name="Yoo Y."/>
            <person name="Lee D.W."/>
            <person name="Kim B.S."/>
            <person name="Kim J.-J."/>
        </authorList>
    </citation>
    <scope>NUCLEOTIDE SEQUENCE [LARGE SCALE GENOMIC DNA]</scope>
    <source>
        <strain evidence="8 9">YJ-S3-2</strain>
    </source>
</reference>
<sequence>MIDVLIADDHTLMRECLKRLFDGTDDIRVKAEASNGGEVLEALRRVAFDVVMLDVSMPGLSGESLVARIHDRYPELPILILTMFNETQIAKRKLKAGASGYLTKDCEPDMLVGAIRKLAAGGRAIHPELAERIAFDLEVTGNRTSPGDLTRRERQILHLLAKGLTLNEIADQLAISNKTVSTHKTRLMKKAGINNNAELVTYAMRHRMIE</sequence>
<feature type="modified residue" description="4-aspartylphosphate" evidence="5">
    <location>
        <position position="54"/>
    </location>
</feature>
<keyword evidence="3" id="KW-0238">DNA-binding</keyword>
<dbReference type="InterPro" id="IPR058245">
    <property type="entry name" value="NreC/VraR/RcsB-like_REC"/>
</dbReference>
<dbReference type="SUPFAM" id="SSF52172">
    <property type="entry name" value="CheY-like"/>
    <property type="match status" value="1"/>
</dbReference>
<dbReference type="PANTHER" id="PTHR43214:SF41">
    <property type="entry name" value="NITRATE_NITRITE RESPONSE REGULATOR PROTEIN NARP"/>
    <property type="match status" value="1"/>
</dbReference>
<dbReference type="SMART" id="SM00448">
    <property type="entry name" value="REC"/>
    <property type="match status" value="1"/>
</dbReference>
<dbReference type="EMBL" id="SJDL01000016">
    <property type="protein sequence ID" value="TBW55434.1"/>
    <property type="molecule type" value="Genomic_DNA"/>
</dbReference>
<dbReference type="PROSITE" id="PS50110">
    <property type="entry name" value="RESPONSE_REGULATORY"/>
    <property type="match status" value="1"/>
</dbReference>
<dbReference type="Pfam" id="PF00196">
    <property type="entry name" value="GerE"/>
    <property type="match status" value="1"/>
</dbReference>
<gene>
    <name evidence="8" type="ORF">EZI54_11440</name>
</gene>
<keyword evidence="1 5" id="KW-0597">Phosphoprotein</keyword>
<dbReference type="Gene3D" id="3.40.50.2300">
    <property type="match status" value="1"/>
</dbReference>
<evidence type="ECO:0000256" key="4">
    <source>
        <dbReference type="ARBA" id="ARBA00023163"/>
    </source>
</evidence>
<dbReference type="InterPro" id="IPR001789">
    <property type="entry name" value="Sig_transdc_resp-reg_receiver"/>
</dbReference>
<evidence type="ECO:0000256" key="2">
    <source>
        <dbReference type="ARBA" id="ARBA00023015"/>
    </source>
</evidence>
<dbReference type="Proteomes" id="UP000313645">
    <property type="component" value="Unassembled WGS sequence"/>
</dbReference>
<feature type="domain" description="Response regulatory" evidence="7">
    <location>
        <begin position="3"/>
        <end position="119"/>
    </location>
</feature>
<protein>
    <submittedName>
        <fullName evidence="8">Response regulator transcription factor</fullName>
    </submittedName>
</protein>
<dbReference type="RefSeq" id="WP_131482021.1">
    <property type="nucleotide sequence ID" value="NZ_SJDL01000016.1"/>
</dbReference>
<dbReference type="SMART" id="SM00421">
    <property type="entry name" value="HTH_LUXR"/>
    <property type="match status" value="1"/>
</dbReference>
<feature type="domain" description="HTH luxR-type" evidence="6">
    <location>
        <begin position="142"/>
        <end position="207"/>
    </location>
</feature>
<evidence type="ECO:0000256" key="5">
    <source>
        <dbReference type="PROSITE-ProRule" id="PRU00169"/>
    </source>
</evidence>
<dbReference type="SUPFAM" id="SSF46894">
    <property type="entry name" value="C-terminal effector domain of the bipartite response regulators"/>
    <property type="match status" value="1"/>
</dbReference>
<dbReference type="InterPro" id="IPR039420">
    <property type="entry name" value="WalR-like"/>
</dbReference>
<evidence type="ECO:0000313" key="9">
    <source>
        <dbReference type="Proteomes" id="UP000313645"/>
    </source>
</evidence>
<proteinExistence type="predicted"/>
<comment type="caution">
    <text evidence="8">The sequence shown here is derived from an EMBL/GenBank/DDBJ whole genome shotgun (WGS) entry which is preliminary data.</text>
</comment>
<dbReference type="InterPro" id="IPR016032">
    <property type="entry name" value="Sig_transdc_resp-reg_C-effctor"/>
</dbReference>
<evidence type="ECO:0000256" key="3">
    <source>
        <dbReference type="ARBA" id="ARBA00023125"/>
    </source>
</evidence>
<organism evidence="8 9">
    <name type="scientific">Marinobacter halodurans</name>
    <dbReference type="NCBI Taxonomy" id="2528979"/>
    <lineage>
        <taxon>Bacteria</taxon>
        <taxon>Pseudomonadati</taxon>
        <taxon>Pseudomonadota</taxon>
        <taxon>Gammaproteobacteria</taxon>
        <taxon>Pseudomonadales</taxon>
        <taxon>Marinobacteraceae</taxon>
        <taxon>Marinobacter</taxon>
    </lineage>
</organism>
<keyword evidence="9" id="KW-1185">Reference proteome</keyword>
<evidence type="ECO:0000259" key="7">
    <source>
        <dbReference type="PROSITE" id="PS50110"/>
    </source>
</evidence>
<accession>A0ABY1ZNT1</accession>
<keyword evidence="4" id="KW-0804">Transcription</keyword>
<dbReference type="CDD" id="cd17535">
    <property type="entry name" value="REC_NarL-like"/>
    <property type="match status" value="1"/>
</dbReference>
<dbReference type="PRINTS" id="PR00038">
    <property type="entry name" value="HTHLUXR"/>
</dbReference>
<dbReference type="PANTHER" id="PTHR43214">
    <property type="entry name" value="TWO-COMPONENT RESPONSE REGULATOR"/>
    <property type="match status" value="1"/>
</dbReference>
<dbReference type="PROSITE" id="PS50043">
    <property type="entry name" value="HTH_LUXR_2"/>
    <property type="match status" value="1"/>
</dbReference>
<evidence type="ECO:0000256" key="1">
    <source>
        <dbReference type="ARBA" id="ARBA00022553"/>
    </source>
</evidence>
<evidence type="ECO:0000313" key="8">
    <source>
        <dbReference type="EMBL" id="TBW55434.1"/>
    </source>
</evidence>